<organism evidence="1 2">
    <name type="scientific">Nocardioides plantarum</name>
    <dbReference type="NCBI Taxonomy" id="29299"/>
    <lineage>
        <taxon>Bacteria</taxon>
        <taxon>Bacillati</taxon>
        <taxon>Actinomycetota</taxon>
        <taxon>Actinomycetes</taxon>
        <taxon>Propionibacteriales</taxon>
        <taxon>Nocardioidaceae</taxon>
        <taxon>Nocardioides</taxon>
    </lineage>
</organism>
<comment type="caution">
    <text evidence="1">The sequence shown here is derived from an EMBL/GenBank/DDBJ whole genome shotgun (WGS) entry which is preliminary data.</text>
</comment>
<name>A0ABV5KF30_9ACTN</name>
<proteinExistence type="predicted"/>
<dbReference type="RefSeq" id="WP_140009341.1">
    <property type="nucleotide sequence ID" value="NZ_JBHMDG010000034.1"/>
</dbReference>
<gene>
    <name evidence="1" type="ORF">ACFFRI_19905</name>
</gene>
<reference evidence="1 2" key="1">
    <citation type="submission" date="2024-09" db="EMBL/GenBank/DDBJ databases">
        <authorList>
            <person name="Sun Q."/>
            <person name="Mori K."/>
        </authorList>
    </citation>
    <scope>NUCLEOTIDE SEQUENCE [LARGE SCALE GENOMIC DNA]</scope>
    <source>
        <strain evidence="1 2">JCM 9626</strain>
    </source>
</reference>
<evidence type="ECO:0008006" key="3">
    <source>
        <dbReference type="Google" id="ProtNLM"/>
    </source>
</evidence>
<keyword evidence="2" id="KW-1185">Reference proteome</keyword>
<protein>
    <recommendedName>
        <fullName evidence="3">Barstar (barnase inhibitor) domain-containing protein</fullName>
    </recommendedName>
</protein>
<dbReference type="EMBL" id="JBHMDG010000034">
    <property type="protein sequence ID" value="MFB9315323.1"/>
    <property type="molecule type" value="Genomic_DNA"/>
</dbReference>
<dbReference type="Proteomes" id="UP001589750">
    <property type="component" value="Unassembled WGS sequence"/>
</dbReference>
<evidence type="ECO:0000313" key="2">
    <source>
        <dbReference type="Proteomes" id="UP001589750"/>
    </source>
</evidence>
<evidence type="ECO:0000313" key="1">
    <source>
        <dbReference type="EMBL" id="MFB9315323.1"/>
    </source>
</evidence>
<sequence>MTDLSEPFRPTIRTQADLERAWRHLMEPLGFSRSSVWLMLLDADDRPLPGLTEVEGCDEAPDPDLLAGFADLTRTLLDDLAPAGRWAFLLSRPGGTGVTEVDRAWAHGLVRACREAGVRTEVVHLATDVDLVPLPYDALSGAA</sequence>
<accession>A0ABV5KF30</accession>